<dbReference type="EC" id="6.3.3.2" evidence="5"/>
<feature type="binding site" evidence="4">
    <location>
        <begin position="147"/>
        <end position="155"/>
    </location>
    <ligand>
        <name>ATP</name>
        <dbReference type="ChEBI" id="CHEBI:30616"/>
    </ligand>
</feature>
<keyword evidence="2 4" id="KW-0547">Nucleotide-binding</keyword>
<accession>A0A926KKW6</accession>
<dbReference type="GO" id="GO:0009396">
    <property type="term" value="P:folic acid-containing compound biosynthetic process"/>
    <property type="evidence" value="ECO:0007669"/>
    <property type="project" value="TreeGrafter"/>
</dbReference>
<evidence type="ECO:0000256" key="2">
    <source>
        <dbReference type="ARBA" id="ARBA00022741"/>
    </source>
</evidence>
<dbReference type="AlphaFoldDB" id="A0A926KKW6"/>
<dbReference type="NCBIfam" id="TIGR02727">
    <property type="entry name" value="MTHFS_bact"/>
    <property type="match status" value="1"/>
</dbReference>
<comment type="cofactor">
    <cofactor evidence="5">
        <name>Mg(2+)</name>
        <dbReference type="ChEBI" id="CHEBI:18420"/>
    </cofactor>
</comment>
<evidence type="ECO:0000256" key="5">
    <source>
        <dbReference type="RuleBase" id="RU361279"/>
    </source>
</evidence>
<dbReference type="PIRSF" id="PIRSF006806">
    <property type="entry name" value="FTHF_cligase"/>
    <property type="match status" value="1"/>
</dbReference>
<proteinExistence type="inferred from homology"/>
<keyword evidence="7" id="KW-1185">Reference proteome</keyword>
<comment type="catalytic activity">
    <reaction evidence="5">
        <text>(6S)-5-formyl-5,6,7,8-tetrahydrofolate + ATP = (6R)-5,10-methenyltetrahydrofolate + ADP + phosphate</text>
        <dbReference type="Rhea" id="RHEA:10488"/>
        <dbReference type="ChEBI" id="CHEBI:30616"/>
        <dbReference type="ChEBI" id="CHEBI:43474"/>
        <dbReference type="ChEBI" id="CHEBI:57455"/>
        <dbReference type="ChEBI" id="CHEBI:57457"/>
        <dbReference type="ChEBI" id="CHEBI:456216"/>
        <dbReference type="EC" id="6.3.3.2"/>
    </reaction>
</comment>
<dbReference type="PANTHER" id="PTHR23407:SF1">
    <property type="entry name" value="5-FORMYLTETRAHYDROFOLATE CYCLO-LIGASE"/>
    <property type="match status" value="1"/>
</dbReference>
<dbReference type="GO" id="GO:0005524">
    <property type="term" value="F:ATP binding"/>
    <property type="evidence" value="ECO:0007669"/>
    <property type="project" value="UniProtKB-KW"/>
</dbReference>
<dbReference type="SUPFAM" id="SSF100950">
    <property type="entry name" value="NagB/RpiA/CoA transferase-like"/>
    <property type="match status" value="1"/>
</dbReference>
<comment type="caution">
    <text evidence="6">The sequence shown here is derived from an EMBL/GenBank/DDBJ whole genome shotgun (WGS) entry which is preliminary data.</text>
</comment>
<keyword evidence="5" id="KW-0479">Metal-binding</keyword>
<feature type="binding site" evidence="4">
    <location>
        <begin position="7"/>
        <end position="11"/>
    </location>
    <ligand>
        <name>ATP</name>
        <dbReference type="ChEBI" id="CHEBI:30616"/>
    </ligand>
</feature>
<dbReference type="InterPro" id="IPR024185">
    <property type="entry name" value="FTHF_cligase-like_sf"/>
</dbReference>
<evidence type="ECO:0000313" key="6">
    <source>
        <dbReference type="EMBL" id="MBD0379669.1"/>
    </source>
</evidence>
<evidence type="ECO:0000256" key="4">
    <source>
        <dbReference type="PIRSR" id="PIRSR006806-1"/>
    </source>
</evidence>
<feature type="binding site" evidence="4">
    <location>
        <position position="63"/>
    </location>
    <ligand>
        <name>substrate</name>
    </ligand>
</feature>
<dbReference type="InterPro" id="IPR037171">
    <property type="entry name" value="NagB/RpiA_transferase-like"/>
</dbReference>
<gene>
    <name evidence="6" type="ORF">ICC18_06045</name>
</gene>
<keyword evidence="6" id="KW-0436">Ligase</keyword>
<protein>
    <recommendedName>
        <fullName evidence="5">5-formyltetrahydrofolate cyclo-ligase</fullName>
        <ecNumber evidence="5">6.3.3.2</ecNumber>
    </recommendedName>
</protein>
<dbReference type="Pfam" id="PF01812">
    <property type="entry name" value="5-FTHF_cyc-lig"/>
    <property type="match status" value="1"/>
</dbReference>
<sequence length="210" mass="23986">MNIRERKIELRKEMEAKRASLSPDERKNKQQSIHERMVKLSTERLLGDAHVQNPHPPTVLTYMPIRSEPDVAPFMEWSWQQGIRVLLPKVVTETKTMDLHVVNSYEDLDTGAYGIREPRSDVPVELDLSRISMILVPGLAFDMDFGRLGYGGGYYDRFMQLFAARGLKRPLSVAAAFDLQLIPGVPSSWHDFRVDGLITESKLIFKSELS</sequence>
<comment type="similarity">
    <text evidence="1 5">Belongs to the 5-formyltetrahydrofolate cyclo-ligase family.</text>
</comment>
<organism evidence="6 7">
    <name type="scientific">Paenibacillus sedimenti</name>
    <dbReference type="NCBI Taxonomy" id="2770274"/>
    <lineage>
        <taxon>Bacteria</taxon>
        <taxon>Bacillati</taxon>
        <taxon>Bacillota</taxon>
        <taxon>Bacilli</taxon>
        <taxon>Bacillales</taxon>
        <taxon>Paenibacillaceae</taxon>
        <taxon>Paenibacillus</taxon>
    </lineage>
</organism>
<evidence type="ECO:0000256" key="3">
    <source>
        <dbReference type="ARBA" id="ARBA00022840"/>
    </source>
</evidence>
<dbReference type="PANTHER" id="PTHR23407">
    <property type="entry name" value="ATPASE INHIBITOR/5-FORMYLTETRAHYDROFOLATE CYCLO-LIGASE"/>
    <property type="match status" value="1"/>
</dbReference>
<keyword evidence="5" id="KW-0460">Magnesium</keyword>
<dbReference type="GO" id="GO:0046872">
    <property type="term" value="F:metal ion binding"/>
    <property type="evidence" value="ECO:0007669"/>
    <property type="project" value="UniProtKB-KW"/>
</dbReference>
<reference evidence="6" key="1">
    <citation type="submission" date="2020-09" db="EMBL/GenBank/DDBJ databases">
        <title>Draft Genome Sequence of Paenibacillus sp. WST5.</title>
        <authorList>
            <person name="Bao Z."/>
        </authorList>
    </citation>
    <scope>NUCLEOTIDE SEQUENCE</scope>
    <source>
        <strain evidence="6">WST5</strain>
    </source>
</reference>
<evidence type="ECO:0000256" key="1">
    <source>
        <dbReference type="ARBA" id="ARBA00010638"/>
    </source>
</evidence>
<dbReference type="Proteomes" id="UP000650466">
    <property type="component" value="Unassembled WGS sequence"/>
</dbReference>
<dbReference type="Gene3D" id="3.40.50.10420">
    <property type="entry name" value="NagB/RpiA/CoA transferase-like"/>
    <property type="match status" value="1"/>
</dbReference>
<name>A0A926KKW6_9BACL</name>
<dbReference type="EMBL" id="JACVVD010000002">
    <property type="protein sequence ID" value="MBD0379669.1"/>
    <property type="molecule type" value="Genomic_DNA"/>
</dbReference>
<dbReference type="GO" id="GO:0030272">
    <property type="term" value="F:5-formyltetrahydrofolate cyclo-ligase activity"/>
    <property type="evidence" value="ECO:0007669"/>
    <property type="project" value="UniProtKB-EC"/>
</dbReference>
<feature type="binding site" evidence="4">
    <location>
        <position position="68"/>
    </location>
    <ligand>
        <name>substrate</name>
    </ligand>
</feature>
<evidence type="ECO:0000313" key="7">
    <source>
        <dbReference type="Proteomes" id="UP000650466"/>
    </source>
</evidence>
<keyword evidence="3 4" id="KW-0067">ATP-binding</keyword>
<dbReference type="GO" id="GO:0035999">
    <property type="term" value="P:tetrahydrofolate interconversion"/>
    <property type="evidence" value="ECO:0007669"/>
    <property type="project" value="TreeGrafter"/>
</dbReference>
<dbReference type="RefSeq" id="WP_188173469.1">
    <property type="nucleotide sequence ID" value="NZ_JACVVD010000002.1"/>
</dbReference>
<dbReference type="InterPro" id="IPR002698">
    <property type="entry name" value="FTHF_cligase"/>
</dbReference>